<evidence type="ECO:0000256" key="4">
    <source>
        <dbReference type="ARBA" id="ARBA00022737"/>
    </source>
</evidence>
<feature type="domain" description="VWFC" evidence="6">
    <location>
        <begin position="327"/>
        <end position="388"/>
    </location>
</feature>
<feature type="domain" description="VWFD" evidence="7">
    <location>
        <begin position="392"/>
        <end position="563"/>
    </location>
</feature>
<dbReference type="InterPro" id="IPR001846">
    <property type="entry name" value="VWF_type-D"/>
</dbReference>
<dbReference type="PROSITE" id="PS51233">
    <property type="entry name" value="VWFD"/>
    <property type="match status" value="1"/>
</dbReference>
<dbReference type="RefSeq" id="XP_001603432.2">
    <property type="nucleotide sequence ID" value="XM_001603382.5"/>
</dbReference>
<dbReference type="Pfam" id="PF00094">
    <property type="entry name" value="VWD"/>
    <property type="match status" value="1"/>
</dbReference>
<evidence type="ECO:0000256" key="5">
    <source>
        <dbReference type="SAM" id="SignalP"/>
    </source>
</evidence>
<organism evidence="8 9">
    <name type="scientific">Nasonia vitripennis</name>
    <name type="common">Parasitic wasp</name>
    <dbReference type="NCBI Taxonomy" id="7425"/>
    <lineage>
        <taxon>Eukaryota</taxon>
        <taxon>Metazoa</taxon>
        <taxon>Ecdysozoa</taxon>
        <taxon>Arthropoda</taxon>
        <taxon>Hexapoda</taxon>
        <taxon>Insecta</taxon>
        <taxon>Pterygota</taxon>
        <taxon>Neoptera</taxon>
        <taxon>Endopterygota</taxon>
        <taxon>Hymenoptera</taxon>
        <taxon>Apocrita</taxon>
        <taxon>Proctotrupomorpha</taxon>
        <taxon>Chalcidoidea</taxon>
        <taxon>Pteromalidae</taxon>
        <taxon>Pteromalinae</taxon>
        <taxon>Nasonia</taxon>
    </lineage>
</organism>
<keyword evidence="9" id="KW-1185">Reference proteome</keyword>
<accession>A0A7M7LJA5</accession>
<dbReference type="InterPro" id="IPR052424">
    <property type="entry name" value="Kielin_Chordin-BMP_Reg"/>
</dbReference>
<dbReference type="SMART" id="SM00216">
    <property type="entry name" value="VWD"/>
    <property type="match status" value="1"/>
</dbReference>
<reference evidence="8" key="1">
    <citation type="submission" date="2021-01" db="UniProtKB">
        <authorList>
            <consortium name="EnsemblMetazoa"/>
        </authorList>
    </citation>
    <scope>IDENTIFICATION</scope>
</reference>
<keyword evidence="2" id="KW-0964">Secreted</keyword>
<dbReference type="AlphaFoldDB" id="A0A7M7LJA5"/>
<dbReference type="Pfam" id="PF00093">
    <property type="entry name" value="VWC"/>
    <property type="match status" value="3"/>
</dbReference>
<dbReference type="Gene3D" id="6.20.200.20">
    <property type="match status" value="4"/>
</dbReference>
<keyword evidence="4" id="KW-0677">Repeat</keyword>
<comment type="subcellular location">
    <subcellularLocation>
        <location evidence="1">Secreted</location>
    </subcellularLocation>
</comment>
<evidence type="ECO:0000259" key="7">
    <source>
        <dbReference type="PROSITE" id="PS51233"/>
    </source>
</evidence>
<keyword evidence="3 5" id="KW-0732">Signal</keyword>
<sequence length="648" mass="73063">MTKFNNMQTVGFKICFFYLFLFTCQTCKTVAHITGEQMSCENEGEPITILDIPVPRCSYECFCSDKIVKCLKINCSTVEGCHSVIEDDKDCCPQCKGCMMNDVFFESGLEWTAPRDPCKKYTCNAGVITESRIYCHIPCDNPSPPAPGKCCPTCSGCRLNDNKMFYGERRLKFSDPCLSCGCSTKKLTCRKKVCPVLSCPQSKVKYTPGNCCPHCEGIGKFIDDKKGGCQFGEKRYRHGTEFVVDACTKCSCNESIIQCKRENCPVLRCKREDREVLPGECCIQCRVHPNDIPNDSIAEPIKQNNVQIVSPQVNDDKEKKNKMDRPSSCLYDNIYYNTGETWNTTTCANCQCHQGRIKCNPVMCSFSKSCSPNSVLKIPDGQCCPVCIENTGVCTVFGGSYFRSFDGKLYTFIGSCKYRLASDCDSERFDVTMQTTTAENVAIIKEVSLSLSLENIKVDFHQYKSTKVNNKIVDLPYRLKNYLEIVNVSESITLTTKIGIEIVWNNLGFLEVTVPNSYRKKMCGLCGNFNSIIDDELTTQEGILVDNPAIFAQSWTAGDEICLETREYGIRGCDPLKHRRLCNYIRGSAFEKCLKKINPTSYYETCLNDMCKCTPGDKQCHCESFSTYVRDCRRLGILLPRWRKSVGC</sequence>
<protein>
    <recommendedName>
        <fullName evidence="10">Crossveinless 2</fullName>
    </recommendedName>
</protein>
<dbReference type="SMART" id="SM00832">
    <property type="entry name" value="C8"/>
    <property type="match status" value="1"/>
</dbReference>
<evidence type="ECO:0000256" key="3">
    <source>
        <dbReference type="ARBA" id="ARBA00022729"/>
    </source>
</evidence>
<dbReference type="PROSITE" id="PS01208">
    <property type="entry name" value="VWFC_1"/>
    <property type="match status" value="1"/>
</dbReference>
<dbReference type="PROSITE" id="PS50184">
    <property type="entry name" value="VWFC_2"/>
    <property type="match status" value="3"/>
</dbReference>
<evidence type="ECO:0008006" key="10">
    <source>
        <dbReference type="Google" id="ProtNLM"/>
    </source>
</evidence>
<dbReference type="OrthoDB" id="6019304at2759"/>
<dbReference type="SUPFAM" id="SSF57603">
    <property type="entry name" value="FnI-like domain"/>
    <property type="match status" value="5"/>
</dbReference>
<dbReference type="SMR" id="A0A7M7LJA5"/>
<feature type="signal peptide" evidence="5">
    <location>
        <begin position="1"/>
        <end position="31"/>
    </location>
</feature>
<feature type="chain" id="PRO_5029871801" description="Crossveinless 2" evidence="5">
    <location>
        <begin position="32"/>
        <end position="648"/>
    </location>
</feature>
<dbReference type="Proteomes" id="UP000002358">
    <property type="component" value="Chromosome 1"/>
</dbReference>
<name>A0A7M7LJA5_NASVI</name>
<dbReference type="EnsemblMetazoa" id="XM_001603382">
    <property type="protein sequence ID" value="XP_001603432"/>
    <property type="gene ID" value="LOC100119704"/>
</dbReference>
<proteinExistence type="predicted"/>
<dbReference type="KEGG" id="nvi:100119704"/>
<dbReference type="InterPro" id="IPR014853">
    <property type="entry name" value="VWF/SSPO/ZAN-like_Cys-rich_dom"/>
</dbReference>
<dbReference type="PANTHER" id="PTHR46698:SF4">
    <property type="entry name" value="CROSSVEINLESS 2"/>
    <property type="match status" value="1"/>
</dbReference>
<dbReference type="GO" id="GO:0005576">
    <property type="term" value="C:extracellular region"/>
    <property type="evidence" value="ECO:0007669"/>
    <property type="project" value="UniProtKB-SubCell"/>
</dbReference>
<dbReference type="SMART" id="SM00214">
    <property type="entry name" value="VWC"/>
    <property type="match status" value="5"/>
</dbReference>
<evidence type="ECO:0000256" key="1">
    <source>
        <dbReference type="ARBA" id="ARBA00004613"/>
    </source>
</evidence>
<evidence type="ECO:0000313" key="8">
    <source>
        <dbReference type="EnsemblMetazoa" id="XP_001603432"/>
    </source>
</evidence>
<feature type="domain" description="VWFC" evidence="6">
    <location>
        <begin position="227"/>
        <end position="286"/>
    </location>
</feature>
<evidence type="ECO:0000313" key="9">
    <source>
        <dbReference type="Proteomes" id="UP000002358"/>
    </source>
</evidence>
<evidence type="ECO:0000259" key="6">
    <source>
        <dbReference type="PROSITE" id="PS50184"/>
    </source>
</evidence>
<dbReference type="GeneID" id="100119704"/>
<dbReference type="InterPro" id="IPR001007">
    <property type="entry name" value="VWF_dom"/>
</dbReference>
<dbReference type="Pfam" id="PF08742">
    <property type="entry name" value="C8"/>
    <property type="match status" value="1"/>
</dbReference>
<feature type="domain" description="VWFC" evidence="6">
    <location>
        <begin position="155"/>
        <end position="216"/>
    </location>
</feature>
<evidence type="ECO:0000256" key="2">
    <source>
        <dbReference type="ARBA" id="ARBA00022525"/>
    </source>
</evidence>
<dbReference type="PANTHER" id="PTHR46698">
    <property type="entry name" value="CROSSVEINLESS 2"/>
    <property type="match status" value="1"/>
</dbReference>